<dbReference type="InterPro" id="IPR019546">
    <property type="entry name" value="TAT_signal_bac_arc"/>
</dbReference>
<dbReference type="Pfam" id="PF07732">
    <property type="entry name" value="Cu-oxidase_3"/>
    <property type="match status" value="1"/>
</dbReference>
<dbReference type="CDD" id="cd13848">
    <property type="entry name" value="CuRO_1_CopA"/>
    <property type="match status" value="1"/>
</dbReference>
<accession>A0ABS2KC33</accession>
<evidence type="ECO:0000259" key="5">
    <source>
        <dbReference type="Pfam" id="PF00394"/>
    </source>
</evidence>
<feature type="domain" description="Plastocyanin-like" evidence="6">
    <location>
        <begin position="470"/>
        <end position="584"/>
    </location>
</feature>
<dbReference type="SUPFAM" id="SSF49503">
    <property type="entry name" value="Cupredoxins"/>
    <property type="match status" value="3"/>
</dbReference>
<dbReference type="Pfam" id="PF07731">
    <property type="entry name" value="Cu-oxidase_2"/>
    <property type="match status" value="1"/>
</dbReference>
<evidence type="ECO:0000256" key="1">
    <source>
        <dbReference type="ARBA" id="ARBA00022723"/>
    </source>
</evidence>
<keyword evidence="9" id="KW-1185">Reference proteome</keyword>
<dbReference type="PROSITE" id="PS00079">
    <property type="entry name" value="MULTICOPPER_OXIDASE1"/>
    <property type="match status" value="1"/>
</dbReference>
<feature type="domain" description="Plastocyanin-like" evidence="7">
    <location>
        <begin position="59"/>
        <end position="169"/>
    </location>
</feature>
<dbReference type="InterPro" id="IPR033138">
    <property type="entry name" value="Cu_oxidase_CS"/>
</dbReference>
<dbReference type="InterPro" id="IPR034279">
    <property type="entry name" value="CuRO_3_CopA"/>
</dbReference>
<evidence type="ECO:0000313" key="8">
    <source>
        <dbReference type="EMBL" id="MBM7128413.1"/>
    </source>
</evidence>
<dbReference type="RefSeq" id="WP_204630033.1">
    <property type="nucleotide sequence ID" value="NZ_BSOC01000009.1"/>
</dbReference>
<dbReference type="PANTHER" id="PTHR11709">
    <property type="entry name" value="MULTI-COPPER OXIDASE"/>
    <property type="match status" value="1"/>
</dbReference>
<dbReference type="PANTHER" id="PTHR11709:SF394">
    <property type="entry name" value="FI03373P-RELATED"/>
    <property type="match status" value="1"/>
</dbReference>
<organism evidence="8 9">
    <name type="scientific">Dyella mobilis</name>
    <dbReference type="NCBI Taxonomy" id="1849582"/>
    <lineage>
        <taxon>Bacteria</taxon>
        <taxon>Pseudomonadati</taxon>
        <taxon>Pseudomonadota</taxon>
        <taxon>Gammaproteobacteria</taxon>
        <taxon>Lysobacterales</taxon>
        <taxon>Rhodanobacteraceae</taxon>
        <taxon>Dyella</taxon>
    </lineage>
</organism>
<dbReference type="CDD" id="cd13896">
    <property type="entry name" value="CuRO_3_CopA"/>
    <property type="match status" value="1"/>
</dbReference>
<keyword evidence="2" id="KW-0732">Signal</keyword>
<dbReference type="InterPro" id="IPR034284">
    <property type="entry name" value="CuRO_1_CopA"/>
</dbReference>
<dbReference type="NCBIfam" id="TIGR01480">
    <property type="entry name" value="copper_res_A"/>
    <property type="match status" value="1"/>
</dbReference>
<dbReference type="InterPro" id="IPR001117">
    <property type="entry name" value="Cu-oxidase_2nd"/>
</dbReference>
<dbReference type="InterPro" id="IPR006376">
    <property type="entry name" value="Cu-R_CopA"/>
</dbReference>
<dbReference type="InterPro" id="IPR006311">
    <property type="entry name" value="TAT_signal"/>
</dbReference>
<evidence type="ECO:0000256" key="2">
    <source>
        <dbReference type="ARBA" id="ARBA00022729"/>
    </source>
</evidence>
<feature type="domain" description="Plastocyanin-like" evidence="5">
    <location>
        <begin position="180"/>
        <end position="342"/>
    </location>
</feature>
<dbReference type="CDD" id="cd13874">
    <property type="entry name" value="CuRO_2_CopA"/>
    <property type="match status" value="1"/>
</dbReference>
<dbReference type="Gene3D" id="2.60.40.420">
    <property type="entry name" value="Cupredoxins - blue copper proteins"/>
    <property type="match status" value="3"/>
</dbReference>
<dbReference type="Pfam" id="PF00394">
    <property type="entry name" value="Cu-oxidase"/>
    <property type="match status" value="1"/>
</dbReference>
<proteinExistence type="predicted"/>
<protein>
    <submittedName>
        <fullName evidence="8">Copper resistance system multicopper oxidase</fullName>
    </submittedName>
</protein>
<reference evidence="8" key="1">
    <citation type="submission" date="2020-10" db="EMBL/GenBank/DDBJ databases">
        <title>Phylogeny of dyella-like bacteria.</title>
        <authorList>
            <person name="Fu J."/>
        </authorList>
    </citation>
    <scope>NUCLEOTIDE SEQUENCE</scope>
    <source>
        <strain evidence="8">DHON07</strain>
    </source>
</reference>
<dbReference type="Proteomes" id="UP001430193">
    <property type="component" value="Unassembled WGS sequence"/>
</dbReference>
<comment type="caution">
    <text evidence="8">The sequence shown here is derived from an EMBL/GenBank/DDBJ whole genome shotgun (WGS) entry which is preliminary data.</text>
</comment>
<dbReference type="NCBIfam" id="TIGR01409">
    <property type="entry name" value="TAT_signal_seq"/>
    <property type="match status" value="1"/>
</dbReference>
<name>A0ABS2KC33_9GAMM</name>
<dbReference type="InterPro" id="IPR008972">
    <property type="entry name" value="Cupredoxin"/>
</dbReference>
<evidence type="ECO:0000259" key="6">
    <source>
        <dbReference type="Pfam" id="PF07731"/>
    </source>
</evidence>
<dbReference type="PROSITE" id="PS51318">
    <property type="entry name" value="TAT"/>
    <property type="match status" value="1"/>
</dbReference>
<dbReference type="InterPro" id="IPR045087">
    <property type="entry name" value="Cu-oxidase_fam"/>
</dbReference>
<keyword evidence="4" id="KW-0186">Copper</keyword>
<dbReference type="InterPro" id="IPR011706">
    <property type="entry name" value="Cu-oxidase_C"/>
</dbReference>
<gene>
    <name evidence="8" type="ORF">ISS99_02670</name>
</gene>
<dbReference type="InterPro" id="IPR011707">
    <property type="entry name" value="Cu-oxidase-like_N"/>
</dbReference>
<dbReference type="PROSITE" id="PS00080">
    <property type="entry name" value="MULTICOPPER_OXIDASE2"/>
    <property type="match status" value="1"/>
</dbReference>
<sequence>MNVFYPPSPADLSRRRFVQGVALGGAVAALGLGKPTPAFALQNTSASGDLSGSDFLLEVGQTAVNYTGRPAKATTVNGSLPGPVLRWKEGDTVRLRVANRLRVPTSIHWHGIVLPFQMDGVPGISFNGIPPGETFLYEFRLRQSGTYWYHAHSGYQEQTGLYGAMVIEPAGGERVAVDRDYVVMLNDWTDDHPANIFARLKTRSDYYNTAQPTVADFMRDAHRVGLREAFAMRKMWNSMRMNPTDLSDVSAYTYTYLLNGHAPAGNWTGLFKPGEKLRLRFINGSAMTIFDVRIPGLKMTVVSADGQEVEPVDIDEFRVAPAETYDVIVTPQEDRAYTLFAQSIDRSGYARGTLAPRPGMEADVPAMDKRVWLGMQDMMGAMPSSPHVAGGMHEMPDMPGMSSMDMPMHDTSATAPAAPLKTGPDVDMRIAHPRSNLDDPGVGLRDNGRRVLTYADLHTVGGPIDKRMPERDITLRLTGNMERYSWSFDGVTFSDAAPIRFNSGERLRIVLINDTMMNHPIHLHGMWSEVENVDGQFQVRKHTVNVQPGQQVSYAVTADNPGRWAYHCHVLFHMEAGMFREVVVA</sequence>
<keyword evidence="3" id="KW-0560">Oxidoreductase</keyword>
<evidence type="ECO:0000259" key="7">
    <source>
        <dbReference type="Pfam" id="PF07732"/>
    </source>
</evidence>
<evidence type="ECO:0000256" key="4">
    <source>
        <dbReference type="ARBA" id="ARBA00023008"/>
    </source>
</evidence>
<dbReference type="InterPro" id="IPR034282">
    <property type="entry name" value="CuRO_2_CopA"/>
</dbReference>
<evidence type="ECO:0000256" key="3">
    <source>
        <dbReference type="ARBA" id="ARBA00023002"/>
    </source>
</evidence>
<keyword evidence="1" id="KW-0479">Metal-binding</keyword>
<evidence type="ECO:0000313" key="9">
    <source>
        <dbReference type="Proteomes" id="UP001430193"/>
    </source>
</evidence>
<dbReference type="InterPro" id="IPR002355">
    <property type="entry name" value="Cu_oxidase_Cu_BS"/>
</dbReference>
<dbReference type="EMBL" id="JADIKF010000033">
    <property type="protein sequence ID" value="MBM7128413.1"/>
    <property type="molecule type" value="Genomic_DNA"/>
</dbReference>